<keyword evidence="1" id="KW-0175">Coiled coil</keyword>
<evidence type="ECO:0000313" key="3">
    <source>
        <dbReference type="EMBL" id="NKE56137.1"/>
    </source>
</evidence>
<dbReference type="Pfam" id="PF00934">
    <property type="entry name" value="PE"/>
    <property type="match status" value="1"/>
</dbReference>
<dbReference type="Proteomes" id="UP001515943">
    <property type="component" value="Unassembled WGS sequence"/>
</dbReference>
<evidence type="ECO:0000256" key="1">
    <source>
        <dbReference type="SAM" id="Coils"/>
    </source>
</evidence>
<dbReference type="InterPro" id="IPR000084">
    <property type="entry name" value="PE-PGRS_N"/>
</dbReference>
<gene>
    <name evidence="3" type="ORF">FXN61_04540</name>
</gene>
<evidence type="ECO:0000313" key="4">
    <source>
        <dbReference type="Proteomes" id="UP001515943"/>
    </source>
</evidence>
<evidence type="ECO:0000259" key="2">
    <source>
        <dbReference type="Pfam" id="PF00934"/>
    </source>
</evidence>
<keyword evidence="4" id="KW-1185">Reference proteome</keyword>
<organism evidence="3 4">
    <name type="scientific">Lentzea indica</name>
    <dbReference type="NCBI Taxonomy" id="2604800"/>
    <lineage>
        <taxon>Bacteria</taxon>
        <taxon>Bacillati</taxon>
        <taxon>Actinomycetota</taxon>
        <taxon>Actinomycetes</taxon>
        <taxon>Pseudonocardiales</taxon>
        <taxon>Pseudonocardiaceae</taxon>
        <taxon>Lentzea</taxon>
    </lineage>
</organism>
<accession>A0ABX1FBQ4</accession>
<sequence length="115" mass="12907">MLLDARICRGGYWGMSGTKVDLDTLRAAIKEYEAIYGDLEKAHYTGQELVRVQPAGLDMPSKVYNNWAVTSGAAHQTSNDQLRKTLKTRIENLKATLAQYEQTEQGNQANFKPKD</sequence>
<comment type="caution">
    <text evidence="3">The sequence shown here is derived from an EMBL/GenBank/DDBJ whole genome shotgun (WGS) entry which is preliminary data.</text>
</comment>
<feature type="coiled-coil region" evidence="1">
    <location>
        <begin position="83"/>
        <end position="110"/>
    </location>
</feature>
<proteinExistence type="predicted"/>
<protein>
    <submittedName>
        <fullName evidence="3">PE domain-containing protein</fullName>
    </submittedName>
</protein>
<name>A0ABX1FBQ4_9PSEU</name>
<feature type="domain" description="PE" evidence="2">
    <location>
        <begin position="21"/>
        <end position="107"/>
    </location>
</feature>
<reference evidence="3 4" key="1">
    <citation type="submission" date="2019-08" db="EMBL/GenBank/DDBJ databases">
        <title>Lentzea from Indian Himalayas.</title>
        <authorList>
            <person name="Mandal S."/>
            <person name="Mallick Gupta A."/>
            <person name="Maiti P.K."/>
            <person name="Sarkar J."/>
            <person name="Mandal S."/>
        </authorList>
    </citation>
    <scope>NUCLEOTIDE SEQUENCE [LARGE SCALE GENOMIC DNA]</scope>
    <source>
        <strain evidence="3 4">PSKA42</strain>
    </source>
</reference>
<dbReference type="EMBL" id="VSRL01000009">
    <property type="protein sequence ID" value="NKE56137.1"/>
    <property type="molecule type" value="Genomic_DNA"/>
</dbReference>